<dbReference type="SMART" id="SM00388">
    <property type="entry name" value="HisKA"/>
    <property type="match status" value="1"/>
</dbReference>
<feature type="transmembrane region" description="Helical" evidence="7">
    <location>
        <begin position="139"/>
        <end position="163"/>
    </location>
</feature>
<evidence type="ECO:0000256" key="5">
    <source>
        <dbReference type="ARBA" id="ARBA00022777"/>
    </source>
</evidence>
<evidence type="ECO:0000256" key="1">
    <source>
        <dbReference type="ARBA" id="ARBA00000085"/>
    </source>
</evidence>
<keyword evidence="7" id="KW-1133">Transmembrane helix</keyword>
<dbReference type="EMBL" id="CP042914">
    <property type="protein sequence ID" value="QEG38720.1"/>
    <property type="molecule type" value="Genomic_DNA"/>
</dbReference>
<dbReference type="SMART" id="SM00387">
    <property type="entry name" value="HATPase_c"/>
    <property type="match status" value="1"/>
</dbReference>
<evidence type="ECO:0000256" key="2">
    <source>
        <dbReference type="ARBA" id="ARBA00012438"/>
    </source>
</evidence>
<keyword evidence="5 9" id="KW-0418">Kinase</keyword>
<dbReference type="InterPro" id="IPR004358">
    <property type="entry name" value="Sig_transdc_His_kin-like_C"/>
</dbReference>
<evidence type="ECO:0000256" key="3">
    <source>
        <dbReference type="ARBA" id="ARBA00022553"/>
    </source>
</evidence>
<dbReference type="PROSITE" id="PS50109">
    <property type="entry name" value="HIS_KIN"/>
    <property type="match status" value="1"/>
</dbReference>
<feature type="transmembrane region" description="Helical" evidence="7">
    <location>
        <begin position="72"/>
        <end position="92"/>
    </location>
</feature>
<evidence type="ECO:0000259" key="8">
    <source>
        <dbReference type="PROSITE" id="PS50109"/>
    </source>
</evidence>
<dbReference type="RefSeq" id="WP_068142798.1">
    <property type="nucleotide sequence ID" value="NZ_CP042914.1"/>
</dbReference>
<dbReference type="Pfam" id="PF02518">
    <property type="entry name" value="HATPase_c"/>
    <property type="match status" value="1"/>
</dbReference>
<comment type="catalytic activity">
    <reaction evidence="1">
        <text>ATP + protein L-histidine = ADP + protein N-phospho-L-histidine.</text>
        <dbReference type="EC" id="2.7.13.3"/>
    </reaction>
</comment>
<sequence>MKRWATVAACVVLAIGLAVMLGWHLQQVRLVHMYLSSVPMQYNAALGFVLLGAALCGVFSQWRWVPLTAAGTLLILASLTLLQYLLGISLAIDQALMDHSLVVDVPDPGRMAPNTAVCFVLMGAAIVCTSLGNSASCSATAAIIAALAFSLALVAFVGYLMAMPTAYGWGQLTRMALHTAVAFLLASSALVAWHWQRAEQPLPVWLPTLVAIAAMTTSVLFGQSLLAQQDEQLRANATGFQITLNHRMLDLQKALERMAGRLQRDELGVAERLWRHDADLYRRHFPEIKGLAILAANGQPVHSSPPQHRARATEDCCGRPLSIAHPMAASDINAEGEFLLVLAVVQDDQKSFSQLVATCDFQRFLQGTPALLEHFDVQWGTAADGTPSGFQRMLQLANASYRLRLRPLPGQGQNRAAVVMVLLAGFAVSGLLYWLVTSRQKVSQTMQTLQVYASSLDRSNQELQQFAYVAAHDLRSPLRGLTHLTRFIREDVADAGGTLPDSLQQYMAELDAQVQRMQGLLSGLLDYSRVGRDDQPATQVDLCKLVDDAIAMADVPAGFCVTKPEHYPTLQTRPDALARVLQNLIDNAVKHHDKSSGRIVIDVKERPQHVWLRIADDGPGIPAGARAKVFQIFQTLQPKSKSKTANSGIGLAIVRKLVVDAGGTIEIQDSHWGGAEFHIFWPKKLAQRVGPVGSKVP</sequence>
<feature type="transmembrane region" description="Helical" evidence="7">
    <location>
        <begin position="416"/>
        <end position="436"/>
    </location>
</feature>
<feature type="transmembrane region" description="Helical" evidence="7">
    <location>
        <begin position="175"/>
        <end position="193"/>
    </location>
</feature>
<dbReference type="InterPro" id="IPR036890">
    <property type="entry name" value="HATPase_C_sf"/>
</dbReference>
<dbReference type="InterPro" id="IPR050736">
    <property type="entry name" value="Sensor_HK_Regulatory"/>
</dbReference>
<dbReference type="Pfam" id="PF00512">
    <property type="entry name" value="HisKA"/>
    <property type="match status" value="1"/>
</dbReference>
<dbReference type="CDD" id="cd00082">
    <property type="entry name" value="HisKA"/>
    <property type="match status" value="1"/>
</dbReference>
<evidence type="ECO:0000256" key="6">
    <source>
        <dbReference type="ARBA" id="ARBA00023012"/>
    </source>
</evidence>
<evidence type="ECO:0000313" key="9">
    <source>
        <dbReference type="EMBL" id="QEG38720.1"/>
    </source>
</evidence>
<dbReference type="InterPro" id="IPR005467">
    <property type="entry name" value="His_kinase_dom"/>
</dbReference>
<keyword evidence="6" id="KW-0902">Two-component regulatory system</keyword>
<dbReference type="PANTHER" id="PTHR43711">
    <property type="entry name" value="TWO-COMPONENT HISTIDINE KINASE"/>
    <property type="match status" value="1"/>
</dbReference>
<dbReference type="InterPro" id="IPR003661">
    <property type="entry name" value="HisK_dim/P_dom"/>
</dbReference>
<gene>
    <name evidence="9" type="primary">tcrY</name>
    <name evidence="9" type="ORF">UC8_06780</name>
</gene>
<feature type="transmembrane region" description="Helical" evidence="7">
    <location>
        <begin position="112"/>
        <end position="132"/>
    </location>
</feature>
<evidence type="ECO:0000313" key="10">
    <source>
        <dbReference type="Proteomes" id="UP000325286"/>
    </source>
</evidence>
<dbReference type="InterPro" id="IPR036097">
    <property type="entry name" value="HisK_dim/P_sf"/>
</dbReference>
<dbReference type="InterPro" id="IPR003594">
    <property type="entry name" value="HATPase_dom"/>
</dbReference>
<dbReference type="Proteomes" id="UP000325286">
    <property type="component" value="Chromosome"/>
</dbReference>
<dbReference type="EC" id="2.7.13.3" evidence="2"/>
<dbReference type="OrthoDB" id="231918at2"/>
<dbReference type="SUPFAM" id="SSF55874">
    <property type="entry name" value="ATPase domain of HSP90 chaperone/DNA topoisomerase II/histidine kinase"/>
    <property type="match status" value="1"/>
</dbReference>
<feature type="transmembrane region" description="Helical" evidence="7">
    <location>
        <begin position="42"/>
        <end position="60"/>
    </location>
</feature>
<keyword evidence="10" id="KW-1185">Reference proteome</keyword>
<proteinExistence type="predicted"/>
<dbReference type="CDD" id="cd00075">
    <property type="entry name" value="HATPase"/>
    <property type="match status" value="1"/>
</dbReference>
<dbReference type="SUPFAM" id="SSF47384">
    <property type="entry name" value="Homodimeric domain of signal transducing histidine kinase"/>
    <property type="match status" value="1"/>
</dbReference>
<dbReference type="Gene3D" id="1.10.287.130">
    <property type="match status" value="1"/>
</dbReference>
<dbReference type="AlphaFoldDB" id="A0A5B9QM65"/>
<dbReference type="GO" id="GO:0000155">
    <property type="term" value="F:phosphorelay sensor kinase activity"/>
    <property type="evidence" value="ECO:0007669"/>
    <property type="project" value="InterPro"/>
</dbReference>
<protein>
    <recommendedName>
        <fullName evidence="2">histidine kinase</fullName>
        <ecNumber evidence="2">2.7.13.3</ecNumber>
    </recommendedName>
</protein>
<dbReference type="PANTHER" id="PTHR43711:SF31">
    <property type="entry name" value="HISTIDINE KINASE"/>
    <property type="match status" value="1"/>
</dbReference>
<evidence type="ECO:0000256" key="4">
    <source>
        <dbReference type="ARBA" id="ARBA00022679"/>
    </source>
</evidence>
<name>A0A5B9QM65_9BACT</name>
<reference evidence="9 10" key="1">
    <citation type="submission" date="2019-08" db="EMBL/GenBank/DDBJ databases">
        <title>Deep-cultivation of Planctomycetes and their phenomic and genomic characterization uncovers novel biology.</title>
        <authorList>
            <person name="Wiegand S."/>
            <person name="Jogler M."/>
            <person name="Boedeker C."/>
            <person name="Pinto D."/>
            <person name="Vollmers J."/>
            <person name="Rivas-Marin E."/>
            <person name="Kohn T."/>
            <person name="Peeters S.H."/>
            <person name="Heuer A."/>
            <person name="Rast P."/>
            <person name="Oberbeckmann S."/>
            <person name="Bunk B."/>
            <person name="Jeske O."/>
            <person name="Meyerdierks A."/>
            <person name="Storesund J.E."/>
            <person name="Kallscheuer N."/>
            <person name="Luecker S."/>
            <person name="Lage O.M."/>
            <person name="Pohl T."/>
            <person name="Merkel B.J."/>
            <person name="Hornburger P."/>
            <person name="Mueller R.-W."/>
            <person name="Bruemmer F."/>
            <person name="Labrenz M."/>
            <person name="Spormann A.M."/>
            <person name="Op den Camp H."/>
            <person name="Overmann J."/>
            <person name="Amann R."/>
            <person name="Jetten M.S.M."/>
            <person name="Mascher T."/>
            <person name="Medema M.H."/>
            <person name="Devos D.P."/>
            <person name="Kaster A.-K."/>
            <person name="Ovreas L."/>
            <person name="Rohde M."/>
            <person name="Galperin M.Y."/>
            <person name="Jogler C."/>
        </authorList>
    </citation>
    <scope>NUCLEOTIDE SEQUENCE [LARGE SCALE GENOMIC DNA]</scope>
    <source>
        <strain evidence="9 10">UC8</strain>
    </source>
</reference>
<dbReference type="PRINTS" id="PR00344">
    <property type="entry name" value="BCTRLSENSOR"/>
</dbReference>
<keyword evidence="7" id="KW-0472">Membrane</keyword>
<evidence type="ECO:0000256" key="7">
    <source>
        <dbReference type="SAM" id="Phobius"/>
    </source>
</evidence>
<dbReference type="KEGG" id="rul:UC8_06780"/>
<dbReference type="Gene3D" id="3.30.565.10">
    <property type="entry name" value="Histidine kinase-like ATPase, C-terminal domain"/>
    <property type="match status" value="1"/>
</dbReference>
<feature type="domain" description="Histidine kinase" evidence="8">
    <location>
        <begin position="469"/>
        <end position="685"/>
    </location>
</feature>
<accession>A0A5B9QM65</accession>
<keyword evidence="3" id="KW-0597">Phosphoprotein</keyword>
<keyword evidence="4 9" id="KW-0808">Transferase</keyword>
<keyword evidence="7" id="KW-0812">Transmembrane</keyword>
<organism evidence="9 10">
    <name type="scientific">Roseimaritima ulvae</name>
    <dbReference type="NCBI Taxonomy" id="980254"/>
    <lineage>
        <taxon>Bacteria</taxon>
        <taxon>Pseudomonadati</taxon>
        <taxon>Planctomycetota</taxon>
        <taxon>Planctomycetia</taxon>
        <taxon>Pirellulales</taxon>
        <taxon>Pirellulaceae</taxon>
        <taxon>Roseimaritima</taxon>
    </lineage>
</organism>
<feature type="transmembrane region" description="Helical" evidence="7">
    <location>
        <begin position="205"/>
        <end position="226"/>
    </location>
</feature>